<comment type="caution">
    <text evidence="1">The sequence shown here is derived from an EMBL/GenBank/DDBJ whole genome shotgun (WGS) entry which is preliminary data.</text>
</comment>
<evidence type="ECO:0000313" key="2">
    <source>
        <dbReference type="Proteomes" id="UP001283361"/>
    </source>
</evidence>
<dbReference type="EMBL" id="JAWDGP010004277">
    <property type="protein sequence ID" value="KAK3765817.1"/>
    <property type="molecule type" value="Genomic_DNA"/>
</dbReference>
<protein>
    <submittedName>
        <fullName evidence="1">Uncharacterized protein</fullName>
    </submittedName>
</protein>
<dbReference type="AlphaFoldDB" id="A0AAE0ZAH7"/>
<reference evidence="1" key="1">
    <citation type="journal article" date="2023" name="G3 (Bethesda)">
        <title>A reference genome for the long-term kleptoplast-retaining sea slug Elysia crispata morphotype clarki.</title>
        <authorList>
            <person name="Eastman K.E."/>
            <person name="Pendleton A.L."/>
            <person name="Shaikh M.A."/>
            <person name="Suttiyut T."/>
            <person name="Ogas R."/>
            <person name="Tomko P."/>
            <person name="Gavelis G."/>
            <person name="Widhalm J.R."/>
            <person name="Wisecaver J.H."/>
        </authorList>
    </citation>
    <scope>NUCLEOTIDE SEQUENCE</scope>
    <source>
        <strain evidence="1">ECLA1</strain>
    </source>
</reference>
<evidence type="ECO:0000313" key="1">
    <source>
        <dbReference type="EMBL" id="KAK3765817.1"/>
    </source>
</evidence>
<accession>A0AAE0ZAH7</accession>
<organism evidence="1 2">
    <name type="scientific">Elysia crispata</name>
    <name type="common">lettuce slug</name>
    <dbReference type="NCBI Taxonomy" id="231223"/>
    <lineage>
        <taxon>Eukaryota</taxon>
        <taxon>Metazoa</taxon>
        <taxon>Spiralia</taxon>
        <taxon>Lophotrochozoa</taxon>
        <taxon>Mollusca</taxon>
        <taxon>Gastropoda</taxon>
        <taxon>Heterobranchia</taxon>
        <taxon>Euthyneura</taxon>
        <taxon>Panpulmonata</taxon>
        <taxon>Sacoglossa</taxon>
        <taxon>Placobranchoidea</taxon>
        <taxon>Plakobranchidae</taxon>
        <taxon>Elysia</taxon>
    </lineage>
</organism>
<dbReference type="Proteomes" id="UP001283361">
    <property type="component" value="Unassembled WGS sequence"/>
</dbReference>
<proteinExistence type="predicted"/>
<sequence length="183" mass="20788">METREGNQLRDVFSRSRRVTYNVTKAQRRKWKYNFTQHSAATTNDIRELSSPVISLWANSKPGEIGSSQSKLDAELSCIQMPVTVEKTAHLVICPDHHSEQTRDARRSRQLFFSGAARKHSGHIFSDLTTSAIVLSLDLYHHHRDWIQLRAIMSRLLASQLDGRSEFPDAMASAQDLTADLIL</sequence>
<gene>
    <name evidence="1" type="ORF">RRG08_026287</name>
</gene>
<keyword evidence="2" id="KW-1185">Reference proteome</keyword>
<name>A0AAE0ZAH7_9GAST</name>